<proteinExistence type="predicted"/>
<dbReference type="OrthoDB" id="3799295at2"/>
<dbReference type="Pfam" id="PF16147">
    <property type="entry name" value="DUF4855"/>
    <property type="match status" value="2"/>
</dbReference>
<accession>A0A329MKE4</accession>
<evidence type="ECO:0000256" key="3">
    <source>
        <dbReference type="SAM" id="SignalP"/>
    </source>
</evidence>
<name>A0A329MKE4_9BACL</name>
<dbReference type="Gene3D" id="2.60.120.260">
    <property type="entry name" value="Galactose-binding domain-like"/>
    <property type="match status" value="2"/>
</dbReference>
<gene>
    <name evidence="5" type="ORF">DQG23_17745</name>
</gene>
<feature type="coiled-coil region" evidence="1">
    <location>
        <begin position="1289"/>
        <end position="1327"/>
    </location>
</feature>
<feature type="compositionally biased region" description="Basic and acidic residues" evidence="2">
    <location>
        <begin position="1345"/>
        <end position="1357"/>
    </location>
</feature>
<dbReference type="Proteomes" id="UP000250369">
    <property type="component" value="Unassembled WGS sequence"/>
</dbReference>
<feature type="domain" description="FIMAH" evidence="4">
    <location>
        <begin position="1286"/>
        <end position="1347"/>
    </location>
</feature>
<organism evidence="5 6">
    <name type="scientific">Paenibacillus contaminans</name>
    <dbReference type="NCBI Taxonomy" id="450362"/>
    <lineage>
        <taxon>Bacteria</taxon>
        <taxon>Bacillati</taxon>
        <taxon>Bacillota</taxon>
        <taxon>Bacilli</taxon>
        <taxon>Bacillales</taxon>
        <taxon>Paenibacillaceae</taxon>
        <taxon>Paenibacillus</taxon>
    </lineage>
</organism>
<dbReference type="Gene3D" id="3.30.1920.20">
    <property type="match status" value="1"/>
</dbReference>
<dbReference type="InterPro" id="IPR058094">
    <property type="entry name" value="Ig-like_OmpL47-like"/>
</dbReference>
<dbReference type="InterPro" id="IPR054470">
    <property type="entry name" value="FIMAH_dom"/>
</dbReference>
<protein>
    <recommendedName>
        <fullName evidence="4">FIMAH domain-containing protein</fullName>
    </recommendedName>
</protein>
<evidence type="ECO:0000313" key="6">
    <source>
        <dbReference type="Proteomes" id="UP000250369"/>
    </source>
</evidence>
<keyword evidence="6" id="KW-1185">Reference proteome</keyword>
<dbReference type="NCBIfam" id="NF047446">
    <property type="entry name" value="barrel_OmpL47"/>
    <property type="match status" value="1"/>
</dbReference>
<reference evidence="5 6" key="1">
    <citation type="journal article" date="2009" name="Int. J. Syst. Evol. Microbiol.">
        <title>Paenibacillus contaminans sp. nov., isolated from a contaminated laboratory plate.</title>
        <authorList>
            <person name="Chou J.H."/>
            <person name="Lee J.H."/>
            <person name="Lin M.C."/>
            <person name="Chang P.S."/>
            <person name="Arun A.B."/>
            <person name="Young C.C."/>
            <person name="Chen W.M."/>
        </authorList>
    </citation>
    <scope>NUCLEOTIDE SEQUENCE [LARGE SCALE GENOMIC DNA]</scope>
    <source>
        <strain evidence="5 6">CKOBP-6</strain>
    </source>
</reference>
<evidence type="ECO:0000313" key="5">
    <source>
        <dbReference type="EMBL" id="RAV19786.1"/>
    </source>
</evidence>
<dbReference type="EMBL" id="QMFB01000010">
    <property type="protein sequence ID" value="RAV19786.1"/>
    <property type="molecule type" value="Genomic_DNA"/>
</dbReference>
<keyword evidence="3" id="KW-0732">Signal</keyword>
<comment type="caution">
    <text evidence="5">The sequence shown here is derived from an EMBL/GenBank/DDBJ whole genome shotgun (WGS) entry which is preliminary data.</text>
</comment>
<feature type="chain" id="PRO_5039539389" description="FIMAH domain-containing protein" evidence="3">
    <location>
        <begin position="26"/>
        <end position="1388"/>
    </location>
</feature>
<evidence type="ECO:0000256" key="2">
    <source>
        <dbReference type="SAM" id="MobiDB-lite"/>
    </source>
</evidence>
<dbReference type="InterPro" id="IPR032329">
    <property type="entry name" value="DUF4855"/>
</dbReference>
<dbReference type="RefSeq" id="WP_113032216.1">
    <property type="nucleotide sequence ID" value="NZ_QMFB01000010.1"/>
</dbReference>
<keyword evidence="1" id="KW-0175">Coiled coil</keyword>
<sequence length="1388" mass="152976">MRYKAFLSKWLIAAVLLTIIAPALAGRTASADAESSAVTASVYENVYYDNLASGKTPSVSLISGDAAQTAKEAAMAGRLTDGVLGDGDWNGHRTLYVDFYRNIGRHVIVDLGEVSTVKELNFRAMQDTSAGIYFPQSVGFSLSNDGGKTWTYLGSVPADQVDKVDAKAGVFRFGGLNYQANKVRISFPVDVWIFADELQIMGKKGIVDGAAIPAGSDFDPYEEINAYPAPGSAQTRGAVNDYLVYAGWHTNGTIRHDKTKDMLLPAVAYIDPSKQIKDMMFDSFTFLPYATASSGRSYFYKNGATANQVSNKQDWQEYIDFLFNDQNQLAALNAAVGEAKSALSRPDYQGKVKIAIPNPVGAQNAFGTIDGVDLNFNQAEVGNEQALTNRVKAVKWYVDQILQRWDPAKYPNLRLDGFYWLDEAIHYYVDNLEESLVMQAIDYIHQQNKIIHWIPFYQASGFEKWKYYGFDYAVMQPNYAFQDAAPVTRPTDTALLAKRYGLGVEMELRNITNEADRQKYYQYVYQGTTAGYMKESVRGWYLGNLTLQDAYNSTDPAQRDIYEMTYKSVKGSFPKAPEQLASNLAYGKTPVLSLISGDQPQTDKEKAMIGRLTDNVFGNGDWSKNRDKYIDFYRNIGRSIIVDLGQTSTVNEVSLRVMQDAAAGIGMPSNVSFSLSGDGGQTWQYIGSVASANTETIDAKHKAFKLSGLNYIANRVKIGFDVSVWAFVDELEVIGRHGIADGATEAPDLGFEDPYKETNAFPAPGSDEVWGTRNDYLIYAGWHTNGTVKESKTADKLLPAAAYLNRDGEIKDMLFDSFTFLPYATASSGRSYVASTTAAASANKTDWQGYIDFLFEDANQIAALNEAVGQAKSALNRPTYKAKVKLAIPKPLVAQTNFGTVNGSALSFNASGIGEQQALANRVAAVKWYVDELLQRWNPERYPHLSFDGFYWLSESVEVLPSNAEESLLQQVNAYIHQNGKMNYWIPFYQANGFYKWKALGFDYAIMQPNYAFYESPDTRPTEAANLAKRFGLGVEIEIHWNGLTVEADRQKFLRYLDQGVTAGYMNGAVRAWYMGTDTLQQAQASAVETQREVYDKTYASIKGAYPAFPDHTAPVTTDDAAPGWHRTDQIVRLQATDDLSGVAKTFIGVDGEPVTEGAQATISQEGTHTVAYYSVDRAGNAEAVKRADVRIDRTAPSFVLKANGITLEDGAALLDGMPISLDLQASDSLSGVAEQALSADGKPVAAGTKIDWAGKLGTHTIGIAVTDRAGNRTEAAIRVIVKTSITSMKQLLNRYEASNELSDSLKKKLEKNLEHAEKDLAKGKMNNAVKEMKDFLKSLHKPSKKDYDDAMQEKEKGRKPKKDYVSDAARVALDADAKALLEAWSGS</sequence>
<feature type="region of interest" description="Disordered" evidence="2">
    <location>
        <begin position="1338"/>
        <end position="1366"/>
    </location>
</feature>
<feature type="signal peptide" evidence="3">
    <location>
        <begin position="1"/>
        <end position="25"/>
    </location>
</feature>
<dbReference type="Pfam" id="PF22888">
    <property type="entry name" value="FIMAH"/>
    <property type="match status" value="1"/>
</dbReference>
<evidence type="ECO:0000256" key="1">
    <source>
        <dbReference type="SAM" id="Coils"/>
    </source>
</evidence>
<evidence type="ECO:0000259" key="4">
    <source>
        <dbReference type="Pfam" id="PF22888"/>
    </source>
</evidence>